<dbReference type="Pfam" id="PF13524">
    <property type="entry name" value="Glyco_trans_1_2"/>
    <property type="match status" value="1"/>
</dbReference>
<proteinExistence type="predicted"/>
<dbReference type="RefSeq" id="WP_144912186.1">
    <property type="nucleotide sequence ID" value="NZ_VLLI01000005.1"/>
</dbReference>
<evidence type="ECO:0000259" key="1">
    <source>
        <dbReference type="Pfam" id="PF13524"/>
    </source>
</evidence>
<keyword evidence="3" id="KW-1185">Reference proteome</keyword>
<evidence type="ECO:0000313" key="2">
    <source>
        <dbReference type="EMBL" id="TWJ00793.1"/>
    </source>
</evidence>
<gene>
    <name evidence="2" type="ORF">JN11_02052</name>
</gene>
<dbReference type="SUPFAM" id="SSF53756">
    <property type="entry name" value="UDP-Glycosyltransferase/glycogen phosphorylase"/>
    <property type="match status" value="1"/>
</dbReference>
<organism evidence="2 3">
    <name type="scientific">Mucilaginibacter frigoritolerans</name>
    <dbReference type="NCBI Taxonomy" id="652788"/>
    <lineage>
        <taxon>Bacteria</taxon>
        <taxon>Pseudomonadati</taxon>
        <taxon>Bacteroidota</taxon>
        <taxon>Sphingobacteriia</taxon>
        <taxon>Sphingobacteriales</taxon>
        <taxon>Sphingobacteriaceae</taxon>
        <taxon>Mucilaginibacter</taxon>
    </lineage>
</organism>
<feature type="domain" description="Spore protein YkvP/CgeB glycosyl transferase-like" evidence="1">
    <location>
        <begin position="193"/>
        <end position="338"/>
    </location>
</feature>
<dbReference type="Proteomes" id="UP000317010">
    <property type="component" value="Unassembled WGS sequence"/>
</dbReference>
<comment type="caution">
    <text evidence="2">The sequence shown here is derived from an EMBL/GenBank/DDBJ whole genome shotgun (WGS) entry which is preliminary data.</text>
</comment>
<protein>
    <submittedName>
        <fullName evidence="2">Glycosyl transferase family 1</fullName>
    </submittedName>
</protein>
<dbReference type="EMBL" id="VLLI01000005">
    <property type="protein sequence ID" value="TWJ00793.1"/>
    <property type="molecule type" value="Genomic_DNA"/>
</dbReference>
<dbReference type="AlphaFoldDB" id="A0A562U4N5"/>
<dbReference type="GO" id="GO:0016740">
    <property type="term" value="F:transferase activity"/>
    <property type="evidence" value="ECO:0007669"/>
    <property type="project" value="UniProtKB-KW"/>
</dbReference>
<dbReference type="OrthoDB" id="110463at2"/>
<name>A0A562U4N5_9SPHI</name>
<dbReference type="InterPro" id="IPR055259">
    <property type="entry name" value="YkvP/CgeB_Glyco_trans-like"/>
</dbReference>
<accession>A0A562U4N5</accession>
<evidence type="ECO:0000313" key="3">
    <source>
        <dbReference type="Proteomes" id="UP000317010"/>
    </source>
</evidence>
<sequence length="357" mass="41371">MKIIFAAYLNNPSASGFQRLWAIQQCGIEVVVFNTSNYPSKLGKRAESFAKILQTPRFRQNSASLEKDFINICKINKPDIIWLEWPREIQPSVLEEVKKINPRPYLISMQDDNPWGDRNGDKWMWKDYLKLVPYFDLHLVKRENDIKNLQSLGANKCRLWQHGIYSPLYHPSKNEIKIYPVSFVGTCMDKRGAFIERLLNDGIDIHVFGQLWNKRSGNLVNRFPNNFHPPVWGEDYANVIRSSELALCTVSDSNHDEWTMRSYEIPGCATAALVKKTPIHEKMFTNGETAFFYNNEAECSKIITEVLSQPGLSLQIGKNAERTFKKNNWTIESRMKDLFIELTNDKSINNYNPIIIN</sequence>
<reference evidence="2 3" key="1">
    <citation type="submission" date="2019-07" db="EMBL/GenBank/DDBJ databases">
        <title>Genomic Encyclopedia of Archaeal and Bacterial Type Strains, Phase II (KMG-II): from individual species to whole genera.</title>
        <authorList>
            <person name="Goeker M."/>
        </authorList>
    </citation>
    <scope>NUCLEOTIDE SEQUENCE [LARGE SCALE GENOMIC DNA]</scope>
    <source>
        <strain evidence="2 3">ATCC BAA-1854</strain>
    </source>
</reference>
<keyword evidence="2" id="KW-0808">Transferase</keyword>